<gene>
    <name evidence="1" type="ORF">E0H26_19860</name>
</gene>
<sequence>MLLLAGTSEAGKSSAGEYLATLGARRIKIRTILVRLSSGRETHHEGVQTREGFEYGEFIARLLESGGGEGPLAIESFIDVALADRVKQAWPARCAIMFITAPLPVRVRRLAEASGISAAAAQRVIRSKDERKRVNEQLSTWRVVTDYWIDNSADIVTFRTRVREAYESLQTTAGGTQP</sequence>
<dbReference type="AlphaFoldDB" id="A0A4R0GFQ6"/>
<dbReference type="EMBL" id="SJJR01000014">
    <property type="protein sequence ID" value="TCB95447.1"/>
    <property type="molecule type" value="Genomic_DNA"/>
</dbReference>
<dbReference type="Proteomes" id="UP000292274">
    <property type="component" value="Unassembled WGS sequence"/>
</dbReference>
<evidence type="ECO:0000313" key="1">
    <source>
        <dbReference type="EMBL" id="TCB95447.1"/>
    </source>
</evidence>
<protein>
    <recommendedName>
        <fullName evidence="3">Guanylate kinase-like domain-containing protein</fullName>
    </recommendedName>
</protein>
<accession>A0A4R0GFQ6</accession>
<name>A0A4R0GFQ6_9ACTN</name>
<dbReference type="SUPFAM" id="SSF52540">
    <property type="entry name" value="P-loop containing nucleoside triphosphate hydrolases"/>
    <property type="match status" value="1"/>
</dbReference>
<dbReference type="RefSeq" id="WP_131305772.1">
    <property type="nucleotide sequence ID" value="NZ_SJJR01000014.1"/>
</dbReference>
<evidence type="ECO:0008006" key="3">
    <source>
        <dbReference type="Google" id="ProtNLM"/>
    </source>
</evidence>
<dbReference type="OrthoDB" id="3372290at2"/>
<proteinExistence type="predicted"/>
<comment type="caution">
    <text evidence="1">The sequence shown here is derived from an EMBL/GenBank/DDBJ whole genome shotgun (WGS) entry which is preliminary data.</text>
</comment>
<dbReference type="InterPro" id="IPR027417">
    <property type="entry name" value="P-loop_NTPase"/>
</dbReference>
<reference evidence="1 2" key="1">
    <citation type="submission" date="2019-02" db="EMBL/GenBank/DDBJ databases">
        <title>Jishengella sp. nov., isolated from a root of Zingiber montanum.</title>
        <authorList>
            <person name="Kuncharoen N."/>
            <person name="Kudo T."/>
            <person name="Masahiro Y."/>
            <person name="Ohkuma M."/>
            <person name="Tanasupawat S."/>
        </authorList>
    </citation>
    <scope>NUCLEOTIDE SEQUENCE [LARGE SCALE GENOMIC DNA]</scope>
    <source>
        <strain evidence="1 2">PLAI 1-1</strain>
    </source>
</reference>
<keyword evidence="2" id="KW-1185">Reference proteome</keyword>
<organism evidence="1 2">
    <name type="scientific">Micromonospora zingiberis</name>
    <dbReference type="NCBI Taxonomy" id="2053011"/>
    <lineage>
        <taxon>Bacteria</taxon>
        <taxon>Bacillati</taxon>
        <taxon>Actinomycetota</taxon>
        <taxon>Actinomycetes</taxon>
        <taxon>Micromonosporales</taxon>
        <taxon>Micromonosporaceae</taxon>
        <taxon>Micromonospora</taxon>
    </lineage>
</organism>
<dbReference type="Gene3D" id="3.40.50.300">
    <property type="entry name" value="P-loop containing nucleotide triphosphate hydrolases"/>
    <property type="match status" value="1"/>
</dbReference>
<evidence type="ECO:0000313" key="2">
    <source>
        <dbReference type="Proteomes" id="UP000292274"/>
    </source>
</evidence>